<keyword evidence="3" id="KW-0964">Secreted</keyword>
<dbReference type="GeneID" id="101750594"/>
<feature type="signal peptide" evidence="5">
    <location>
        <begin position="1"/>
        <end position="20"/>
    </location>
</feature>
<comment type="similarity">
    <text evidence="2">Belongs to the beta-microseminoprotein family.</text>
</comment>
<keyword evidence="5" id="KW-0732">Signal</keyword>
<dbReference type="RefSeq" id="XP_004942175.3">
    <property type="nucleotide sequence ID" value="XM_004942118.5"/>
</dbReference>
<dbReference type="InterPro" id="IPR008735">
    <property type="entry name" value="PSP94"/>
</dbReference>
<dbReference type="OMA" id="ETEIICC"/>
<dbReference type="AlphaFoldDB" id="A0A8V0ZWT8"/>
<evidence type="ECO:0000313" key="7">
    <source>
        <dbReference type="Proteomes" id="UP000000539"/>
    </source>
</evidence>
<evidence type="ECO:0000256" key="5">
    <source>
        <dbReference type="SAM" id="SignalP"/>
    </source>
</evidence>
<evidence type="ECO:0000256" key="4">
    <source>
        <dbReference type="ARBA" id="ARBA00023157"/>
    </source>
</evidence>
<organism evidence="6 7">
    <name type="scientific">Gallus gallus</name>
    <name type="common">Chicken</name>
    <dbReference type="NCBI Taxonomy" id="9031"/>
    <lineage>
        <taxon>Eukaryota</taxon>
        <taxon>Metazoa</taxon>
        <taxon>Chordata</taxon>
        <taxon>Craniata</taxon>
        <taxon>Vertebrata</taxon>
        <taxon>Euteleostomi</taxon>
        <taxon>Archelosauria</taxon>
        <taxon>Archosauria</taxon>
        <taxon>Dinosauria</taxon>
        <taxon>Saurischia</taxon>
        <taxon>Theropoda</taxon>
        <taxon>Coelurosauria</taxon>
        <taxon>Aves</taxon>
        <taxon>Neognathae</taxon>
        <taxon>Galloanserae</taxon>
        <taxon>Galliformes</taxon>
        <taxon>Phasianidae</taxon>
        <taxon>Phasianinae</taxon>
        <taxon>Gallus</taxon>
    </lineage>
</organism>
<keyword evidence="4" id="KW-1015">Disulfide bond</keyword>
<dbReference type="Gene3D" id="2.10.70.10">
    <property type="entry name" value="Complement Module, domain 1"/>
    <property type="match status" value="1"/>
</dbReference>
<name>A0A8V0ZWT8_CHICK</name>
<evidence type="ECO:0000256" key="1">
    <source>
        <dbReference type="ARBA" id="ARBA00004613"/>
    </source>
</evidence>
<feature type="chain" id="PRO_5036457113" evidence="5">
    <location>
        <begin position="21"/>
        <end position="115"/>
    </location>
</feature>
<comment type="subcellular location">
    <subcellularLocation>
        <location evidence="1">Secreted</location>
    </subcellularLocation>
</comment>
<reference evidence="6" key="3">
    <citation type="submission" date="2025-09" db="UniProtKB">
        <authorList>
            <consortium name="Ensembl"/>
        </authorList>
    </citation>
    <scope>IDENTIFICATION</scope>
    <source>
        <strain evidence="6">broiler</strain>
    </source>
</reference>
<dbReference type="GeneTree" id="ENSGT00940000154371"/>
<sequence length="115" mass="12790">MKTFLACLLVLSVSVSMSNASCYFLPLNPVKRGDEIIGCYDMKGEPHEFNTHWKTKDCLECSCSNSGISCCTAYATPVNFDEEKCISIFNNTACAYEVVEKADHSKTCEVHEWVG</sequence>
<evidence type="ECO:0000256" key="2">
    <source>
        <dbReference type="ARBA" id="ARBA00010352"/>
    </source>
</evidence>
<dbReference type="SMR" id="A0A8V0ZWT8"/>
<reference evidence="6" key="1">
    <citation type="submission" date="2020-11" db="EMBL/GenBank/DDBJ databases">
        <title>Gallus gallus (Chicken) genome, bGalGal1, GRCg7b, maternal haplotype autosomes + Z &amp; W.</title>
        <authorList>
            <person name="Warren W."/>
            <person name="Formenti G."/>
            <person name="Fedrigo O."/>
            <person name="Haase B."/>
            <person name="Mountcastle J."/>
            <person name="Balacco J."/>
            <person name="Tracey A."/>
            <person name="Schneider V."/>
            <person name="Okimoto R."/>
            <person name="Cheng H."/>
            <person name="Hawken R."/>
            <person name="Howe K."/>
            <person name="Jarvis E.D."/>
        </authorList>
    </citation>
    <scope>NUCLEOTIDE SEQUENCE [LARGE SCALE GENOMIC DNA]</scope>
    <source>
        <strain evidence="6">Broiler</strain>
    </source>
</reference>
<dbReference type="Proteomes" id="UP000000539">
    <property type="component" value="Chromosome 6"/>
</dbReference>
<dbReference type="PANTHER" id="PTHR10500">
    <property type="entry name" value="BETA-MICROSEMINOPROTEIN"/>
    <property type="match status" value="1"/>
</dbReference>
<dbReference type="Ensembl" id="ENSGALT00010058186.1">
    <property type="protein sequence ID" value="ENSGALP00010035342.1"/>
    <property type="gene ID" value="ENSGALG00010023878.1"/>
</dbReference>
<dbReference type="PANTHER" id="PTHR10500:SF7">
    <property type="entry name" value="BETA-MICROSEMINOPROTEIN"/>
    <property type="match status" value="1"/>
</dbReference>
<proteinExistence type="inferred from homology"/>
<reference evidence="6" key="2">
    <citation type="submission" date="2025-08" db="UniProtKB">
        <authorList>
            <consortium name="Ensembl"/>
        </authorList>
    </citation>
    <scope>IDENTIFICATION</scope>
    <source>
        <strain evidence="6">broiler</strain>
    </source>
</reference>
<dbReference type="Gene3D" id="2.20.25.590">
    <property type="match status" value="1"/>
</dbReference>
<dbReference type="KEGG" id="gga:101750594"/>
<dbReference type="Pfam" id="PF05825">
    <property type="entry name" value="PSP94"/>
    <property type="match status" value="1"/>
</dbReference>
<gene>
    <name evidence="6" type="primary">MSMB</name>
</gene>
<evidence type="ECO:0000313" key="6">
    <source>
        <dbReference type="Ensembl" id="ENSGALP00010035342.1"/>
    </source>
</evidence>
<dbReference type="CTD" id="4477"/>
<protein>
    <submittedName>
        <fullName evidence="6">Microseminoprotein beta</fullName>
    </submittedName>
</protein>
<keyword evidence="7" id="KW-1185">Reference proteome</keyword>
<evidence type="ECO:0000256" key="3">
    <source>
        <dbReference type="ARBA" id="ARBA00022525"/>
    </source>
</evidence>
<dbReference type="GO" id="GO:0005576">
    <property type="term" value="C:extracellular region"/>
    <property type="evidence" value="ECO:0007669"/>
    <property type="project" value="UniProtKB-SubCell"/>
</dbReference>
<accession>A0A8V0ZWT8</accession>
<dbReference type="OrthoDB" id="6076852at2759"/>